<name>A0A1D9I3H1_9BURK</name>
<proteinExistence type="inferred from homology"/>
<evidence type="ECO:0000256" key="1">
    <source>
        <dbReference type="ARBA" id="ARBA00001936"/>
    </source>
</evidence>
<accession>A0A1D9I3H1</accession>
<dbReference type="Proteomes" id="UP000177515">
    <property type="component" value="Chromosome 1"/>
</dbReference>
<dbReference type="PROSITE" id="PS00728">
    <property type="entry name" value="AP_NUCLEASE_F1_3"/>
    <property type="match status" value="1"/>
</dbReference>
<reference evidence="8 9" key="1">
    <citation type="submission" date="2016-10" db="EMBL/GenBank/DDBJ databases">
        <title>Complete genome sequences of three Cupriavidus strains isolated from various Malaysian environments.</title>
        <authorList>
            <person name="Abdullah A.A.-A."/>
            <person name="Shafie N.A.H."/>
            <person name="Lau N.S."/>
        </authorList>
    </citation>
    <scope>NUCLEOTIDE SEQUENCE [LARGE SCALE GENOMIC DNA]</scope>
    <source>
        <strain evidence="8 9">USMAA1020</strain>
    </source>
</reference>
<dbReference type="RefSeq" id="WP_071013546.1">
    <property type="nucleotide sequence ID" value="NZ_CP017754.1"/>
</dbReference>
<dbReference type="Gene3D" id="3.60.10.10">
    <property type="entry name" value="Endonuclease/exonuclease/phosphatase"/>
    <property type="match status" value="1"/>
</dbReference>
<comment type="cofactor">
    <cofactor evidence="1">
        <name>Mn(2+)</name>
        <dbReference type="ChEBI" id="CHEBI:29035"/>
    </cofactor>
</comment>
<dbReference type="InterPro" id="IPR005135">
    <property type="entry name" value="Endo/exonuclease/phosphatase"/>
</dbReference>
<dbReference type="InterPro" id="IPR020848">
    <property type="entry name" value="AP_endonuclease_F1_CS"/>
</dbReference>
<feature type="domain" description="Endonuclease/exonuclease/phosphatase" evidence="7">
    <location>
        <begin position="4"/>
        <end position="255"/>
    </location>
</feature>
<protein>
    <submittedName>
        <fullName evidence="8">Exodeoxyribonuclease III</fullName>
    </submittedName>
</protein>
<dbReference type="PANTHER" id="PTHR43250">
    <property type="entry name" value="EXODEOXYRIBONUCLEASE III"/>
    <property type="match status" value="1"/>
</dbReference>
<evidence type="ECO:0000313" key="9">
    <source>
        <dbReference type="Proteomes" id="UP000177515"/>
    </source>
</evidence>
<sequence length="264" mass="29885">MRIATWNVNSLKVRLPQVLQWLTEQEQAGTPIDALCLQELKLPDDKFPAAELAQVGYRGLYTGQKTYNGVAILARTASLPEPTDTLLNIPGFEDEQRRVVTATYGDLRLVCAYFPNGQSPESDKFVYKLKWLEALTAWLKDELTRHPRLALLGDFNIAPEDRDVHDPAKWEGQNLVSPPERAAFRGLLELGLADAFRRFEQPDKSFTWWDYRMLGFRRNAGLRIDHILLSPALADQCSACVIDRVPRTWEQPSDHTPVVATLAG</sequence>
<gene>
    <name evidence="8" type="ORF">BKK80_13175</name>
</gene>
<evidence type="ECO:0000256" key="2">
    <source>
        <dbReference type="ARBA" id="ARBA00001946"/>
    </source>
</evidence>
<evidence type="ECO:0000313" key="8">
    <source>
        <dbReference type="EMBL" id="AOZ06657.1"/>
    </source>
</evidence>
<dbReference type="Pfam" id="PF03372">
    <property type="entry name" value="Exo_endo_phos"/>
    <property type="match status" value="1"/>
</dbReference>
<dbReference type="PANTHER" id="PTHR43250:SF2">
    <property type="entry name" value="EXODEOXYRIBONUCLEASE III"/>
    <property type="match status" value="1"/>
</dbReference>
<evidence type="ECO:0000256" key="3">
    <source>
        <dbReference type="ARBA" id="ARBA00007092"/>
    </source>
</evidence>
<dbReference type="PROSITE" id="PS51435">
    <property type="entry name" value="AP_NUCLEASE_F1_4"/>
    <property type="match status" value="1"/>
</dbReference>
<keyword evidence="4" id="KW-0479">Metal-binding</keyword>
<evidence type="ECO:0000259" key="7">
    <source>
        <dbReference type="Pfam" id="PF03372"/>
    </source>
</evidence>
<dbReference type="NCBIfam" id="TIGR00633">
    <property type="entry name" value="xth"/>
    <property type="match status" value="1"/>
</dbReference>
<keyword evidence="5" id="KW-0378">Hydrolase</keyword>
<dbReference type="SUPFAM" id="SSF56219">
    <property type="entry name" value="DNase I-like"/>
    <property type="match status" value="1"/>
</dbReference>
<dbReference type="EMBL" id="CP017754">
    <property type="protein sequence ID" value="AOZ06657.1"/>
    <property type="molecule type" value="Genomic_DNA"/>
</dbReference>
<organism evidence="8 9">
    <name type="scientific">Cupriavidus malaysiensis</name>
    <dbReference type="NCBI Taxonomy" id="367825"/>
    <lineage>
        <taxon>Bacteria</taxon>
        <taxon>Pseudomonadati</taxon>
        <taxon>Pseudomonadota</taxon>
        <taxon>Betaproteobacteria</taxon>
        <taxon>Burkholderiales</taxon>
        <taxon>Burkholderiaceae</taxon>
        <taxon>Cupriavidus</taxon>
    </lineage>
</organism>
<comment type="cofactor">
    <cofactor evidence="2">
        <name>Mg(2+)</name>
        <dbReference type="ChEBI" id="CHEBI:18420"/>
    </cofactor>
</comment>
<keyword evidence="9" id="KW-1185">Reference proteome</keyword>
<dbReference type="InterPro" id="IPR036691">
    <property type="entry name" value="Endo/exonu/phosph_ase_sf"/>
</dbReference>
<dbReference type="NCBIfam" id="TIGR00195">
    <property type="entry name" value="exoDNase_III"/>
    <property type="match status" value="1"/>
</dbReference>
<dbReference type="InterPro" id="IPR037493">
    <property type="entry name" value="ExoIII-like"/>
</dbReference>
<evidence type="ECO:0000256" key="4">
    <source>
        <dbReference type="ARBA" id="ARBA00022723"/>
    </source>
</evidence>
<evidence type="ECO:0000256" key="6">
    <source>
        <dbReference type="ARBA" id="ARBA00022842"/>
    </source>
</evidence>
<comment type="similarity">
    <text evidence="3">Belongs to the DNA repair enzymes AP/ExoA family.</text>
</comment>
<dbReference type="InterPro" id="IPR004808">
    <property type="entry name" value="AP_endonuc_1"/>
</dbReference>
<keyword evidence="6" id="KW-0460">Magnesium</keyword>
<evidence type="ECO:0000256" key="5">
    <source>
        <dbReference type="ARBA" id="ARBA00022801"/>
    </source>
</evidence>
<dbReference type="CDD" id="cd09086">
    <property type="entry name" value="ExoIII-like_AP-endo"/>
    <property type="match status" value="1"/>
</dbReference>